<keyword evidence="3" id="KW-1185">Reference proteome</keyword>
<protein>
    <submittedName>
        <fullName evidence="2">DUF1801 domain-containing protein</fullName>
    </submittedName>
</protein>
<sequence>MAKTNLSDTEQVDRHLESIEPISRATVDYLRTLFLNTDDEISEHVKWNSIAFYFNGQMAEFDAKEYKRDLAVINLHRSKILIVFPTGNKIDDAVGLKGKNYPDGRKIVEILNIAEAQALSEKLQTGIKDWLSKVERY</sequence>
<comment type="caution">
    <text evidence="2">The sequence shown here is derived from an EMBL/GenBank/DDBJ whole genome shotgun (WGS) entry which is preliminary data.</text>
</comment>
<dbReference type="InterPro" id="IPR014922">
    <property type="entry name" value="YdhG-like"/>
</dbReference>
<dbReference type="EMBL" id="JACBJI010000004">
    <property type="protein sequence ID" value="NYA71329.1"/>
    <property type="molecule type" value="Genomic_DNA"/>
</dbReference>
<evidence type="ECO:0000313" key="2">
    <source>
        <dbReference type="EMBL" id="NYA71329.1"/>
    </source>
</evidence>
<dbReference type="RefSeq" id="WP_176006143.1">
    <property type="nucleotide sequence ID" value="NZ_JABWMI010000011.1"/>
</dbReference>
<accession>A0A7Y9C6C9</accession>
<gene>
    <name evidence="2" type="ORF">HZF10_10385</name>
</gene>
<reference evidence="2 3" key="1">
    <citation type="submission" date="2020-07" db="EMBL/GenBank/DDBJ databases">
        <authorList>
            <person name="Sun Q."/>
        </authorList>
    </citation>
    <scope>NUCLEOTIDE SEQUENCE [LARGE SCALE GENOMIC DNA]</scope>
    <source>
        <strain evidence="2 3">MAH-1</strain>
    </source>
</reference>
<dbReference type="SUPFAM" id="SSF159888">
    <property type="entry name" value="YdhG-like"/>
    <property type="match status" value="1"/>
</dbReference>
<dbReference type="AlphaFoldDB" id="A0A7Y9C6C9"/>
<organism evidence="2 3">
    <name type="scientific">Flavobacterium agri</name>
    <dbReference type="NCBI Taxonomy" id="2743471"/>
    <lineage>
        <taxon>Bacteria</taxon>
        <taxon>Pseudomonadati</taxon>
        <taxon>Bacteroidota</taxon>
        <taxon>Flavobacteriia</taxon>
        <taxon>Flavobacteriales</taxon>
        <taxon>Flavobacteriaceae</taxon>
        <taxon>Flavobacterium</taxon>
    </lineage>
</organism>
<name>A0A7Y9C6C9_9FLAO</name>
<dbReference type="Proteomes" id="UP000535020">
    <property type="component" value="Unassembled WGS sequence"/>
</dbReference>
<dbReference type="Pfam" id="PF08818">
    <property type="entry name" value="DUF1801"/>
    <property type="match status" value="1"/>
</dbReference>
<feature type="domain" description="YdhG-like" evidence="1">
    <location>
        <begin position="24"/>
        <end position="123"/>
    </location>
</feature>
<evidence type="ECO:0000313" key="3">
    <source>
        <dbReference type="Proteomes" id="UP000535020"/>
    </source>
</evidence>
<proteinExistence type="predicted"/>
<evidence type="ECO:0000259" key="1">
    <source>
        <dbReference type="Pfam" id="PF08818"/>
    </source>
</evidence>